<protein>
    <submittedName>
        <fullName evidence="1">Uncharacterized protein</fullName>
    </submittedName>
</protein>
<evidence type="ECO:0000313" key="1">
    <source>
        <dbReference type="EMBL" id="EXX56874.1"/>
    </source>
</evidence>
<evidence type="ECO:0000313" key="2">
    <source>
        <dbReference type="Proteomes" id="UP000022910"/>
    </source>
</evidence>
<comment type="caution">
    <text evidence="1">The sequence shown here is derived from an EMBL/GenBank/DDBJ whole genome shotgun (WGS) entry which is preliminary data.</text>
</comment>
<dbReference type="Proteomes" id="UP000022910">
    <property type="component" value="Unassembled WGS sequence"/>
</dbReference>
<accession>A0A015JPG6</accession>
<organism evidence="1 2">
    <name type="scientific">Rhizophagus irregularis (strain DAOM 197198w)</name>
    <name type="common">Glomus intraradices</name>
    <dbReference type="NCBI Taxonomy" id="1432141"/>
    <lineage>
        <taxon>Eukaryota</taxon>
        <taxon>Fungi</taxon>
        <taxon>Fungi incertae sedis</taxon>
        <taxon>Mucoromycota</taxon>
        <taxon>Glomeromycotina</taxon>
        <taxon>Glomeromycetes</taxon>
        <taxon>Glomerales</taxon>
        <taxon>Glomeraceae</taxon>
        <taxon>Rhizophagus</taxon>
    </lineage>
</organism>
<dbReference type="HOGENOM" id="CLU_2777292_0_0_1"/>
<gene>
    <name evidence="1" type="ORF">RirG_212140</name>
</gene>
<reference evidence="1 2" key="1">
    <citation type="submission" date="2014-02" db="EMBL/GenBank/DDBJ databases">
        <title>Single nucleus genome sequencing reveals high similarity among nuclei of an endomycorrhizal fungus.</title>
        <authorList>
            <person name="Lin K."/>
            <person name="Geurts R."/>
            <person name="Zhang Z."/>
            <person name="Limpens E."/>
            <person name="Saunders D.G."/>
            <person name="Mu D."/>
            <person name="Pang E."/>
            <person name="Cao H."/>
            <person name="Cha H."/>
            <person name="Lin T."/>
            <person name="Zhou Q."/>
            <person name="Shang Y."/>
            <person name="Li Y."/>
            <person name="Ivanov S."/>
            <person name="Sharma T."/>
            <person name="Velzen R.V."/>
            <person name="Ruijter N.D."/>
            <person name="Aanen D.K."/>
            <person name="Win J."/>
            <person name="Kamoun S."/>
            <person name="Bisseling T."/>
            <person name="Huang S."/>
        </authorList>
    </citation>
    <scope>NUCLEOTIDE SEQUENCE [LARGE SCALE GENOMIC DNA]</scope>
    <source>
        <strain evidence="2">DAOM197198w</strain>
    </source>
</reference>
<keyword evidence="2" id="KW-1185">Reference proteome</keyword>
<dbReference type="AlphaFoldDB" id="A0A015JPG6"/>
<dbReference type="EMBL" id="JEMT01027499">
    <property type="protein sequence ID" value="EXX56874.1"/>
    <property type="molecule type" value="Genomic_DNA"/>
</dbReference>
<sequence length="69" mass="7894">MLRVIKMMMPTYISIVQGPGGLLKNEKPRNQDSIRWASEERKSKVCSNGLPCGKTKIYNFSRFSKNQDS</sequence>
<name>A0A015JPG6_RHIIW</name>
<proteinExistence type="predicted"/>